<organism evidence="2">
    <name type="scientific">marine sediment metagenome</name>
    <dbReference type="NCBI Taxonomy" id="412755"/>
    <lineage>
        <taxon>unclassified sequences</taxon>
        <taxon>metagenomes</taxon>
        <taxon>ecological metagenomes</taxon>
    </lineage>
</organism>
<name>X1MDB0_9ZZZZ</name>
<accession>X1MDB0</accession>
<dbReference type="AlphaFoldDB" id="X1MDB0"/>
<feature type="coiled-coil region" evidence="1">
    <location>
        <begin position="12"/>
        <end position="42"/>
    </location>
</feature>
<proteinExistence type="predicted"/>
<keyword evidence="1" id="KW-0175">Coiled coil</keyword>
<gene>
    <name evidence="2" type="ORF">S06H3_18125</name>
</gene>
<evidence type="ECO:0000256" key="1">
    <source>
        <dbReference type="SAM" id="Coils"/>
    </source>
</evidence>
<comment type="caution">
    <text evidence="2">The sequence shown here is derived from an EMBL/GenBank/DDBJ whole genome shotgun (WGS) entry which is preliminary data.</text>
</comment>
<reference evidence="2" key="1">
    <citation type="journal article" date="2014" name="Front. Microbiol.">
        <title>High frequency of phylogenetically diverse reductive dehalogenase-homologous genes in deep subseafloor sedimentary metagenomes.</title>
        <authorList>
            <person name="Kawai M."/>
            <person name="Futagami T."/>
            <person name="Toyoda A."/>
            <person name="Takaki Y."/>
            <person name="Nishi S."/>
            <person name="Hori S."/>
            <person name="Arai W."/>
            <person name="Tsubouchi T."/>
            <person name="Morono Y."/>
            <person name="Uchiyama I."/>
            <person name="Ito T."/>
            <person name="Fujiyama A."/>
            <person name="Inagaki F."/>
            <person name="Takami H."/>
        </authorList>
    </citation>
    <scope>NUCLEOTIDE SEQUENCE</scope>
    <source>
        <strain evidence="2">Expedition CK06-06</strain>
    </source>
</reference>
<evidence type="ECO:0000313" key="2">
    <source>
        <dbReference type="EMBL" id="GAI12670.1"/>
    </source>
</evidence>
<sequence length="126" mass="14647">MVTKQTMTPEHKAKLRKNIKIAQEARKKKREMKEKLGEEGAKVVEKGEELKSEEAVTIPKILLESLQKRLGILEQIADKKQLAAYLARHKEEMPGIVKLRMIDDKVILGWKTIRDEVFEDAITRKW</sequence>
<protein>
    <submittedName>
        <fullName evidence="2">Uncharacterized protein</fullName>
    </submittedName>
</protein>
<dbReference type="EMBL" id="BARV01009132">
    <property type="protein sequence ID" value="GAI12670.1"/>
    <property type="molecule type" value="Genomic_DNA"/>
</dbReference>
<feature type="non-terminal residue" evidence="2">
    <location>
        <position position="126"/>
    </location>
</feature>